<feature type="transmembrane region" description="Helical" evidence="1">
    <location>
        <begin position="140"/>
        <end position="164"/>
    </location>
</feature>
<dbReference type="OrthoDB" id="1903300at2"/>
<keyword evidence="3" id="KW-0482">Metalloprotease</keyword>
<dbReference type="GO" id="GO:0080120">
    <property type="term" value="P:CAAX-box protein maturation"/>
    <property type="evidence" value="ECO:0007669"/>
    <property type="project" value="UniProtKB-ARBA"/>
</dbReference>
<keyword evidence="4" id="KW-1185">Reference proteome</keyword>
<dbReference type="EMBL" id="PCGR01000001">
    <property type="protein sequence ID" value="PJK18017.1"/>
    <property type="molecule type" value="Genomic_DNA"/>
</dbReference>
<keyword evidence="1" id="KW-0812">Transmembrane</keyword>
<sequence length="204" mass="23530">MLVQSLQFYKVSTILAIAYALFFFTFQDSDTFWYFYSFTILFLMGVSLLYAKVEDEVQTLEYLLLGVGYGTLTYFLFAASYWLIDVIPFLSVAPIHRFLETFGPTTIWHFILLFFIIAPAEEFFWRGFVQQYFKKYLPTFYAVLAASVLFSISLLVGGFVYGALAGLFSGLLWGLLYEWKKSMPLLIVTHSTALILLFLVLPIE</sequence>
<keyword evidence="1" id="KW-0472">Membrane</keyword>
<keyword evidence="1" id="KW-1133">Transmembrane helix</keyword>
<evidence type="ECO:0000313" key="3">
    <source>
        <dbReference type="EMBL" id="PJK18017.1"/>
    </source>
</evidence>
<feature type="transmembrane region" description="Helical" evidence="1">
    <location>
        <begin position="184"/>
        <end position="203"/>
    </location>
</feature>
<dbReference type="GO" id="GO:0008237">
    <property type="term" value="F:metallopeptidase activity"/>
    <property type="evidence" value="ECO:0007669"/>
    <property type="project" value="UniProtKB-KW"/>
</dbReference>
<dbReference type="Proteomes" id="UP000228680">
    <property type="component" value="Unassembled WGS sequence"/>
</dbReference>
<dbReference type="GO" id="GO:0006508">
    <property type="term" value="P:proteolysis"/>
    <property type="evidence" value="ECO:0007669"/>
    <property type="project" value="UniProtKB-KW"/>
</dbReference>
<dbReference type="InterPro" id="IPR003675">
    <property type="entry name" value="Rce1/LyrA-like_dom"/>
</dbReference>
<organism evidence="3 4">
    <name type="scientific">Chryseomicrobium excrementi</name>
    <dbReference type="NCBI Taxonomy" id="2041346"/>
    <lineage>
        <taxon>Bacteria</taxon>
        <taxon>Bacillati</taxon>
        <taxon>Bacillota</taxon>
        <taxon>Bacilli</taxon>
        <taxon>Bacillales</taxon>
        <taxon>Caryophanaceae</taxon>
        <taxon>Chryseomicrobium</taxon>
    </lineage>
</organism>
<dbReference type="AlphaFoldDB" id="A0A2M9F3H5"/>
<evidence type="ECO:0000259" key="2">
    <source>
        <dbReference type="Pfam" id="PF02517"/>
    </source>
</evidence>
<keyword evidence="3" id="KW-0645">Protease</keyword>
<evidence type="ECO:0000313" key="4">
    <source>
        <dbReference type="Proteomes" id="UP000228680"/>
    </source>
</evidence>
<accession>A0A2M9F3H5</accession>
<name>A0A2M9F3H5_9BACL</name>
<dbReference type="Pfam" id="PF02517">
    <property type="entry name" value="Rce1-like"/>
    <property type="match status" value="1"/>
</dbReference>
<dbReference type="GO" id="GO:0004175">
    <property type="term" value="F:endopeptidase activity"/>
    <property type="evidence" value="ECO:0007669"/>
    <property type="project" value="UniProtKB-ARBA"/>
</dbReference>
<gene>
    <name evidence="3" type="ORF">CQS04_03825</name>
</gene>
<feature type="transmembrane region" description="Helical" evidence="1">
    <location>
        <begin position="7"/>
        <end position="26"/>
    </location>
</feature>
<keyword evidence="3" id="KW-0378">Hydrolase</keyword>
<feature type="domain" description="CAAX prenyl protease 2/Lysostaphin resistance protein A-like" evidence="2">
    <location>
        <begin position="105"/>
        <end position="192"/>
    </location>
</feature>
<feature type="transmembrane region" description="Helical" evidence="1">
    <location>
        <begin position="32"/>
        <end position="50"/>
    </location>
</feature>
<evidence type="ECO:0000256" key="1">
    <source>
        <dbReference type="SAM" id="Phobius"/>
    </source>
</evidence>
<feature type="transmembrane region" description="Helical" evidence="1">
    <location>
        <begin position="107"/>
        <end position="128"/>
    </location>
</feature>
<proteinExistence type="predicted"/>
<protein>
    <submittedName>
        <fullName evidence="3">CPBP family intramembrane metalloprotease</fullName>
    </submittedName>
</protein>
<reference evidence="3 4" key="1">
    <citation type="submission" date="2017-10" db="EMBL/GenBank/DDBJ databases">
        <title>Draft genome of Chryseomicrobium casticus sp. nov.</title>
        <authorList>
            <person name="Chakraborty R."/>
            <person name="Saha T."/>
        </authorList>
    </citation>
    <scope>NUCLEOTIDE SEQUENCE [LARGE SCALE GENOMIC DNA]</scope>
    <source>
        <strain evidence="3 4">ET03</strain>
    </source>
</reference>
<feature type="transmembrane region" description="Helical" evidence="1">
    <location>
        <begin position="62"/>
        <end position="84"/>
    </location>
</feature>
<comment type="caution">
    <text evidence="3">The sequence shown here is derived from an EMBL/GenBank/DDBJ whole genome shotgun (WGS) entry which is preliminary data.</text>
</comment>